<evidence type="ECO:0000256" key="1">
    <source>
        <dbReference type="SAM" id="MobiDB-lite"/>
    </source>
</evidence>
<dbReference type="VEuPathDB" id="FungiDB:CLCR_05206"/>
<dbReference type="Proteomes" id="UP000094526">
    <property type="component" value="Unassembled WGS sequence"/>
</dbReference>
<evidence type="ECO:0000313" key="3">
    <source>
        <dbReference type="EMBL" id="OCT48728.1"/>
    </source>
</evidence>
<protein>
    <recommendedName>
        <fullName evidence="2">Myb-like DNA-binding domain-containing protein</fullName>
    </recommendedName>
</protein>
<reference evidence="4" key="1">
    <citation type="submission" date="2015-07" db="EMBL/GenBank/DDBJ databases">
        <authorList>
            <person name="Teixeira M.M."/>
            <person name="Souza R.C."/>
            <person name="Almeida L.G."/>
            <person name="Vicente V.A."/>
            <person name="de Hoog S."/>
            <person name="Bocca A.L."/>
            <person name="de Almeida S.R."/>
            <person name="Vasconcelos A.T."/>
            <person name="Felipe M.S."/>
        </authorList>
    </citation>
    <scope>NUCLEOTIDE SEQUENCE [LARGE SCALE GENOMIC DNA]</scope>
    <source>
        <strain evidence="4">KSF</strain>
    </source>
</reference>
<dbReference type="AlphaFoldDB" id="A0A1C1CJN2"/>
<comment type="caution">
    <text evidence="3">The sequence shown here is derived from an EMBL/GenBank/DDBJ whole genome shotgun (WGS) entry which is preliminary data.</text>
</comment>
<proteinExistence type="predicted"/>
<organism evidence="3 4">
    <name type="scientific">Cladophialophora carrionii</name>
    <dbReference type="NCBI Taxonomy" id="86049"/>
    <lineage>
        <taxon>Eukaryota</taxon>
        <taxon>Fungi</taxon>
        <taxon>Dikarya</taxon>
        <taxon>Ascomycota</taxon>
        <taxon>Pezizomycotina</taxon>
        <taxon>Eurotiomycetes</taxon>
        <taxon>Chaetothyriomycetidae</taxon>
        <taxon>Chaetothyriales</taxon>
        <taxon>Herpotrichiellaceae</taxon>
        <taxon>Cladophialophora</taxon>
    </lineage>
</organism>
<gene>
    <name evidence="3" type="ORF">CLCR_05206</name>
</gene>
<dbReference type="Pfam" id="PF22980">
    <property type="entry name" value="Myb_DNA-bind_8"/>
    <property type="match status" value="1"/>
</dbReference>
<accession>A0A1C1CJN2</accession>
<evidence type="ECO:0000259" key="2">
    <source>
        <dbReference type="Pfam" id="PF22980"/>
    </source>
</evidence>
<keyword evidence="4" id="KW-1185">Reference proteome</keyword>
<sequence length="146" mass="14890">MSAQSDADKLGYVMTILKNTEMAKPDYHAAAVEAGINNANNAQKRFRAIVKGAGFDLVDGQVVSADGGGPAPTSPAATAKKSRAKKADGAAPKKTAAKKAPTGTASKKRKLDTPAVDSASEGEEEDDGPGEQDATNKEENTSDGTA</sequence>
<dbReference type="VEuPathDB" id="FungiDB:G647_03171"/>
<feature type="compositionally biased region" description="Low complexity" evidence="1">
    <location>
        <begin position="89"/>
        <end position="105"/>
    </location>
</feature>
<feature type="compositionally biased region" description="Acidic residues" evidence="1">
    <location>
        <begin position="120"/>
        <end position="130"/>
    </location>
</feature>
<dbReference type="OrthoDB" id="4160889at2759"/>
<dbReference type="EMBL" id="LGRB01000011">
    <property type="protein sequence ID" value="OCT48728.1"/>
    <property type="molecule type" value="Genomic_DNA"/>
</dbReference>
<feature type="region of interest" description="Disordered" evidence="1">
    <location>
        <begin position="60"/>
        <end position="146"/>
    </location>
</feature>
<name>A0A1C1CJN2_9EURO</name>
<feature type="domain" description="Myb-like DNA-binding" evidence="2">
    <location>
        <begin position="9"/>
        <end position="51"/>
    </location>
</feature>
<dbReference type="InterPro" id="IPR054505">
    <property type="entry name" value="Myb_DNA-bind_8"/>
</dbReference>
<evidence type="ECO:0000313" key="4">
    <source>
        <dbReference type="Proteomes" id="UP000094526"/>
    </source>
</evidence>